<protein>
    <submittedName>
        <fullName evidence="1">Uncharacterized protein</fullName>
    </submittedName>
</protein>
<gene>
    <name evidence="1" type="ORF">BO95DRAFT_41785</name>
</gene>
<reference evidence="1" key="1">
    <citation type="submission" date="2018-02" db="EMBL/GenBank/DDBJ databases">
        <title>The genomes of Aspergillus section Nigri reveals drivers in fungal speciation.</title>
        <authorList>
            <consortium name="DOE Joint Genome Institute"/>
            <person name="Vesth T.C."/>
            <person name="Nybo J."/>
            <person name="Theobald S."/>
            <person name="Brandl J."/>
            <person name="Frisvad J.C."/>
            <person name="Nielsen K.F."/>
            <person name="Lyhne E.K."/>
            <person name="Kogle M.E."/>
            <person name="Kuo A."/>
            <person name="Riley R."/>
            <person name="Clum A."/>
            <person name="Nolan M."/>
            <person name="Lipzen A."/>
            <person name="Salamov A."/>
            <person name="Henrissat B."/>
            <person name="Wiebenga A."/>
            <person name="De vries R.P."/>
            <person name="Grigoriev I.V."/>
            <person name="Mortensen U.H."/>
            <person name="Andersen M.R."/>
            <person name="Baker S.E."/>
        </authorList>
    </citation>
    <scope>NUCLEOTIDE SEQUENCE</scope>
    <source>
        <strain evidence="1">CBS 621.78</strain>
    </source>
</reference>
<dbReference type="Proteomes" id="UP000249057">
    <property type="component" value="Unassembled WGS sequence"/>
</dbReference>
<dbReference type="EMBL" id="KZ825438">
    <property type="protein sequence ID" value="RAH39710.1"/>
    <property type="molecule type" value="Genomic_DNA"/>
</dbReference>
<accession>A0ACD1FRW1</accession>
<keyword evidence="2" id="KW-1185">Reference proteome</keyword>
<name>A0ACD1FRW1_9EURO</name>
<evidence type="ECO:0000313" key="2">
    <source>
        <dbReference type="Proteomes" id="UP000249057"/>
    </source>
</evidence>
<proteinExistence type="predicted"/>
<evidence type="ECO:0000313" key="1">
    <source>
        <dbReference type="EMBL" id="RAH39710.1"/>
    </source>
</evidence>
<organism evidence="1 2">
    <name type="scientific">Aspergillus brunneoviolaceus CBS 621.78</name>
    <dbReference type="NCBI Taxonomy" id="1450534"/>
    <lineage>
        <taxon>Eukaryota</taxon>
        <taxon>Fungi</taxon>
        <taxon>Dikarya</taxon>
        <taxon>Ascomycota</taxon>
        <taxon>Pezizomycotina</taxon>
        <taxon>Eurotiomycetes</taxon>
        <taxon>Eurotiomycetidae</taxon>
        <taxon>Eurotiales</taxon>
        <taxon>Aspergillaceae</taxon>
        <taxon>Aspergillus</taxon>
        <taxon>Aspergillus subgen. Circumdati</taxon>
    </lineage>
</organism>
<sequence length="186" mass="20700">MHACLCMTNETPALACSLLETTREHGSRALKCRNDQVRAHALSHASPRSGTPDGTAKAVIAFLGISHEKRGVEPAMLHSRPTGSSDEPTAHFESLTASEACRYHINVINCISPPDVQHMLPIVPWVSADRITHRPRITMRSIMLEWHSVERAHSCCIAFAWMFPCCMLAMLSMDPMVLIWRTRADS</sequence>